<evidence type="ECO:0000313" key="3">
    <source>
        <dbReference type="EMBL" id="KAK2824075.1"/>
    </source>
</evidence>
<dbReference type="GO" id="GO:0005813">
    <property type="term" value="C:centrosome"/>
    <property type="evidence" value="ECO:0007669"/>
    <property type="project" value="TreeGrafter"/>
</dbReference>
<dbReference type="GO" id="GO:1990023">
    <property type="term" value="C:mitotic spindle midzone"/>
    <property type="evidence" value="ECO:0007669"/>
    <property type="project" value="TreeGrafter"/>
</dbReference>
<dbReference type="GO" id="GO:0030496">
    <property type="term" value="C:midbody"/>
    <property type="evidence" value="ECO:0007669"/>
    <property type="project" value="TreeGrafter"/>
</dbReference>
<dbReference type="InterPro" id="IPR039302">
    <property type="entry name" value="MAP10"/>
</dbReference>
<accession>A0AA88RXZ3</accession>
<name>A0AA88RXZ3_CHASR</name>
<dbReference type="PANTHER" id="PTHR21831:SF2">
    <property type="entry name" value="MICROTUBULE-ASSOCIATED PROTEIN 10"/>
    <property type="match status" value="1"/>
</dbReference>
<keyword evidence="4" id="KW-1185">Reference proteome</keyword>
<dbReference type="GO" id="GO:0031122">
    <property type="term" value="P:cytoplasmic microtubule organization"/>
    <property type="evidence" value="ECO:0007669"/>
    <property type="project" value="TreeGrafter"/>
</dbReference>
<dbReference type="GO" id="GO:0008017">
    <property type="term" value="F:microtubule binding"/>
    <property type="evidence" value="ECO:0007669"/>
    <property type="project" value="InterPro"/>
</dbReference>
<feature type="compositionally biased region" description="Basic and acidic residues" evidence="1">
    <location>
        <begin position="104"/>
        <end position="121"/>
    </location>
</feature>
<dbReference type="GO" id="GO:0051256">
    <property type="term" value="P:mitotic spindle midzone assembly"/>
    <property type="evidence" value="ECO:0007669"/>
    <property type="project" value="TreeGrafter"/>
</dbReference>
<organism evidence="3 4">
    <name type="scientific">Channa striata</name>
    <name type="common">Snakehead murrel</name>
    <name type="synonym">Ophicephalus striatus</name>
    <dbReference type="NCBI Taxonomy" id="64152"/>
    <lineage>
        <taxon>Eukaryota</taxon>
        <taxon>Metazoa</taxon>
        <taxon>Chordata</taxon>
        <taxon>Craniata</taxon>
        <taxon>Vertebrata</taxon>
        <taxon>Euteleostomi</taxon>
        <taxon>Actinopterygii</taxon>
        <taxon>Neopterygii</taxon>
        <taxon>Teleostei</taxon>
        <taxon>Neoteleostei</taxon>
        <taxon>Acanthomorphata</taxon>
        <taxon>Anabantaria</taxon>
        <taxon>Anabantiformes</taxon>
        <taxon>Channoidei</taxon>
        <taxon>Channidae</taxon>
        <taxon>Channa</taxon>
    </lineage>
</organism>
<proteinExistence type="predicted"/>
<feature type="region of interest" description="Disordered" evidence="1">
    <location>
        <begin position="294"/>
        <end position="313"/>
    </location>
</feature>
<evidence type="ECO:0000256" key="1">
    <source>
        <dbReference type="SAM" id="MobiDB-lite"/>
    </source>
</evidence>
<comment type="caution">
    <text evidence="3">The sequence shown here is derived from an EMBL/GenBank/DDBJ whole genome shotgun (WGS) entry which is preliminary data.</text>
</comment>
<feature type="region of interest" description="Disordered" evidence="1">
    <location>
        <begin position="484"/>
        <end position="683"/>
    </location>
</feature>
<dbReference type="GO" id="GO:0005881">
    <property type="term" value="C:cytoplasmic microtubule"/>
    <property type="evidence" value="ECO:0007669"/>
    <property type="project" value="TreeGrafter"/>
</dbReference>
<feature type="region of interest" description="Disordered" evidence="1">
    <location>
        <begin position="99"/>
        <end position="160"/>
    </location>
</feature>
<feature type="compositionally biased region" description="Basic and acidic residues" evidence="1">
    <location>
        <begin position="487"/>
        <end position="517"/>
    </location>
</feature>
<dbReference type="GO" id="GO:0097431">
    <property type="term" value="C:mitotic spindle pole"/>
    <property type="evidence" value="ECO:0007669"/>
    <property type="project" value="TreeGrafter"/>
</dbReference>
<dbReference type="EMBL" id="JAUPFM010000017">
    <property type="protein sequence ID" value="KAK2824075.1"/>
    <property type="molecule type" value="Genomic_DNA"/>
</dbReference>
<dbReference type="InterPro" id="IPR026679">
    <property type="entry name" value="MAP10_C-term"/>
</dbReference>
<feature type="compositionally biased region" description="Polar residues" evidence="1">
    <location>
        <begin position="122"/>
        <end position="131"/>
    </location>
</feature>
<dbReference type="Proteomes" id="UP001187415">
    <property type="component" value="Unassembled WGS sequence"/>
</dbReference>
<dbReference type="Pfam" id="PF14925">
    <property type="entry name" value="HPHLAWLY"/>
    <property type="match status" value="1"/>
</dbReference>
<protein>
    <recommendedName>
        <fullName evidence="2">Microtubule-associated protein 10 C-terminal domain-containing protein</fullName>
    </recommendedName>
</protein>
<feature type="domain" description="Microtubule-associated protein 10 C-terminal" evidence="2">
    <location>
        <begin position="152"/>
        <end position="394"/>
    </location>
</feature>
<evidence type="ECO:0000259" key="2">
    <source>
        <dbReference type="Pfam" id="PF14925"/>
    </source>
</evidence>
<gene>
    <name evidence="3" type="ORF">Q5P01_021250</name>
</gene>
<reference evidence="3" key="1">
    <citation type="submission" date="2023-07" db="EMBL/GenBank/DDBJ databases">
        <title>Chromosome-level Genome Assembly of Striped Snakehead (Channa striata).</title>
        <authorList>
            <person name="Liu H."/>
        </authorList>
    </citation>
    <scope>NUCLEOTIDE SEQUENCE</scope>
    <source>
        <strain evidence="3">Gz</strain>
        <tissue evidence="3">Muscle</tissue>
    </source>
</reference>
<evidence type="ECO:0000313" key="4">
    <source>
        <dbReference type="Proteomes" id="UP001187415"/>
    </source>
</evidence>
<dbReference type="GO" id="GO:0032467">
    <property type="term" value="P:positive regulation of cytokinesis"/>
    <property type="evidence" value="ECO:0007669"/>
    <property type="project" value="TreeGrafter"/>
</dbReference>
<dbReference type="AlphaFoldDB" id="A0AA88RXZ3"/>
<feature type="compositionally biased region" description="Polar residues" evidence="1">
    <location>
        <begin position="294"/>
        <end position="304"/>
    </location>
</feature>
<sequence>MVLDVKEDIPKLVGSSTISLAKGMDRISQDVSEYGVSTPSAYEERGTVYLCSLTGDKIGSISLSYKLLSLGSSLLPHVISRSDLKSARLHEGPHVQKSISESFSLDHEVHSPTLDRSDKSENIQNNGQANVKISKDEDRQDDDTVCPANEHKPKRTFSLTEQETENSFEEDFNIFCPPQLYYTFSPKEKNKTEGEDYTFFKHYPEAVTFEESEDDTVQNEVKGPSSPVIHRKVAHNTEMSRNKERGGLNPNVLEEAVKLLHLLNPLLVELSQLNGKNQHQPLSVHPSHSWIYSSASTEPSVEQGKTQQTKSSQKAEQTNCLFKHLHVTRNCSTPNFEPTSVKRKTNKQKEALLESNRSSKARRKKLVYGTTKTFNLRLELISPPKVKQRECMEVKHNDTHTSVVKEKTKPRNKIVRSNTRKSTLNQTFGHNDNIETMIQNITAIKNMHGNVHGKQDRDSLGISEKCSLSERDLKFIHIPTVNSDSVARNKDRNEHHSESNQSHSESDKHIEKIESSKSTRRSSPKSSFSDSSGEGNEEAEYADDFNSLEPSDAYSHDPVSSPELSRAKTPKSPICPNLSNSDSSSDSAHKRTIFPMPIKAPSSPQRALRGTHIIRPRTHTSALSFSSDDDDDDDRDGSLSLQTRKKITKSSRMERTSAAESFMSIRGESSESTKTSGPAQGFPAESVSHFEQQEAEELEDVLGSLDFRKEYQHISELVTNKAPGYTV</sequence>
<dbReference type="PANTHER" id="PTHR21831">
    <property type="entry name" value="MICROTUBULE-ASSOCIATED PROTEIN 10"/>
    <property type="match status" value="1"/>
</dbReference>